<dbReference type="Proteomes" id="UP000265775">
    <property type="component" value="Unassembled WGS sequence"/>
</dbReference>
<name>A0A395XYC7_BIFLN</name>
<gene>
    <name evidence="2" type="ORF">DWV59_11130</name>
    <name evidence="1" type="ORF">DXC63_05960</name>
</gene>
<protein>
    <submittedName>
        <fullName evidence="2">Uncharacterized protein</fullName>
    </submittedName>
</protein>
<dbReference type="AlphaFoldDB" id="A0A395XYC7"/>
<accession>A0A395XYC7</accession>
<proteinExistence type="predicted"/>
<organism evidence="2 4">
    <name type="scientific">Bifidobacterium longum</name>
    <dbReference type="NCBI Taxonomy" id="216816"/>
    <lineage>
        <taxon>Bacteria</taxon>
        <taxon>Bacillati</taxon>
        <taxon>Actinomycetota</taxon>
        <taxon>Actinomycetes</taxon>
        <taxon>Bifidobacteriales</taxon>
        <taxon>Bifidobacteriaceae</taxon>
        <taxon>Bifidobacterium</taxon>
    </lineage>
</organism>
<dbReference type="Proteomes" id="UP000261288">
    <property type="component" value="Unassembled WGS sequence"/>
</dbReference>
<evidence type="ECO:0000313" key="1">
    <source>
        <dbReference type="EMBL" id="RGL48563.1"/>
    </source>
</evidence>
<reference evidence="3 4" key="1">
    <citation type="submission" date="2018-08" db="EMBL/GenBank/DDBJ databases">
        <title>A genome reference for cultivated species of the human gut microbiota.</title>
        <authorList>
            <person name="Zou Y."/>
            <person name="Xue W."/>
            <person name="Luo G."/>
        </authorList>
    </citation>
    <scope>NUCLEOTIDE SEQUENCE [LARGE SCALE GENOMIC DNA]</scope>
    <source>
        <strain evidence="2 4">AF11-12</strain>
        <strain evidence="1 3">TF06-45A</strain>
    </source>
</reference>
<comment type="caution">
    <text evidence="2">The sequence shown here is derived from an EMBL/GenBank/DDBJ whole genome shotgun (WGS) entry which is preliminary data.</text>
</comment>
<evidence type="ECO:0000313" key="3">
    <source>
        <dbReference type="Proteomes" id="UP000261288"/>
    </source>
</evidence>
<dbReference type="EMBL" id="QSAR01000020">
    <property type="protein sequence ID" value="RGW62954.1"/>
    <property type="molecule type" value="Genomic_DNA"/>
</dbReference>
<evidence type="ECO:0000313" key="4">
    <source>
        <dbReference type="Proteomes" id="UP000265775"/>
    </source>
</evidence>
<sequence length="104" mass="11991">MPGDDPNASSMPAFFDQLGRRVGRRIRMRIGVNRRLFFLMARHKSHEEEPLGWSVGDFALSDPGCRLYIDMARNAYGKLDPKLVSCRIHYRLQCLNLSPRKKGQ</sequence>
<evidence type="ECO:0000313" key="2">
    <source>
        <dbReference type="EMBL" id="RGW62954.1"/>
    </source>
</evidence>
<dbReference type="EMBL" id="QSRZ01000006">
    <property type="protein sequence ID" value="RGL48563.1"/>
    <property type="molecule type" value="Genomic_DNA"/>
</dbReference>